<keyword evidence="2" id="KW-1185">Reference proteome</keyword>
<dbReference type="Gene3D" id="3.40.50.1000">
    <property type="entry name" value="HAD superfamily/HAD-like"/>
    <property type="match status" value="1"/>
</dbReference>
<protein>
    <submittedName>
        <fullName evidence="1">HAD family phosphatase</fullName>
    </submittedName>
</protein>
<dbReference type="SFLD" id="SFLDS00003">
    <property type="entry name" value="Haloacid_Dehalogenase"/>
    <property type="match status" value="1"/>
</dbReference>
<dbReference type="PANTHER" id="PTHR43611:SF3">
    <property type="entry name" value="FLAVIN MONONUCLEOTIDE HYDROLASE 1, CHLOROPLATIC"/>
    <property type="match status" value="1"/>
</dbReference>
<dbReference type="EMBL" id="JAJADQ010000001">
    <property type="protein sequence ID" value="MCB2376409.1"/>
    <property type="molecule type" value="Genomic_DNA"/>
</dbReference>
<dbReference type="RefSeq" id="WP_226182306.1">
    <property type="nucleotide sequence ID" value="NZ_JAJADQ010000001.1"/>
</dbReference>
<reference evidence="1" key="1">
    <citation type="submission" date="2021-10" db="EMBL/GenBank/DDBJ databases">
        <authorList>
            <person name="Dean J.D."/>
            <person name="Kim M.K."/>
            <person name="Newey C.N."/>
            <person name="Stoker T.S."/>
            <person name="Thompson D.W."/>
            <person name="Grose J.H."/>
        </authorList>
    </citation>
    <scope>NUCLEOTIDE SEQUENCE</scope>
    <source>
        <strain evidence="1">BT635</strain>
    </source>
</reference>
<dbReference type="PANTHER" id="PTHR43611">
    <property type="entry name" value="ALPHA-D-GLUCOSE 1-PHOSPHATE PHOSPHATASE"/>
    <property type="match status" value="1"/>
</dbReference>
<dbReference type="InterPro" id="IPR006439">
    <property type="entry name" value="HAD-SF_hydro_IA"/>
</dbReference>
<dbReference type="InterPro" id="IPR023214">
    <property type="entry name" value="HAD_sf"/>
</dbReference>
<accession>A0ABS8A858</accession>
<organism evidence="1 2">
    <name type="scientific">Hymenobacter nitidus</name>
    <dbReference type="NCBI Taxonomy" id="2880929"/>
    <lineage>
        <taxon>Bacteria</taxon>
        <taxon>Pseudomonadati</taxon>
        <taxon>Bacteroidota</taxon>
        <taxon>Cytophagia</taxon>
        <taxon>Cytophagales</taxon>
        <taxon>Hymenobacteraceae</taxon>
        <taxon>Hymenobacter</taxon>
    </lineage>
</organism>
<dbReference type="SUPFAM" id="SSF56784">
    <property type="entry name" value="HAD-like"/>
    <property type="match status" value="1"/>
</dbReference>
<dbReference type="Proteomes" id="UP001165297">
    <property type="component" value="Unassembled WGS sequence"/>
</dbReference>
<dbReference type="SFLD" id="SFLDG01129">
    <property type="entry name" value="C1.5:_HAD__Beta-PGM__Phosphata"/>
    <property type="match status" value="1"/>
</dbReference>
<sequence length="214" mass="24557">MTSTSAPITTIVFDLGGVLIDWNPRYLYQKLIPNEQEMNRFLSTITTPDWNEEQDAGRTIAEGTALLVEKHPEHRELIEHFYGRWPEMLGGAIQGTVDVLTELRASGRYRLYALTNWSEETFPVALRQFEFLHWFEGIVVSGTEKSRKPFPDFYHTLFSRYAIEPGQALFIDDNERNIHAAQAVGMQTVHFQSAEQLRQELEQRGVLPTAQLSA</sequence>
<evidence type="ECO:0000313" key="1">
    <source>
        <dbReference type="EMBL" id="MCB2376409.1"/>
    </source>
</evidence>
<dbReference type="Pfam" id="PF00702">
    <property type="entry name" value="Hydrolase"/>
    <property type="match status" value="1"/>
</dbReference>
<proteinExistence type="predicted"/>
<name>A0ABS8A858_9BACT</name>
<dbReference type="CDD" id="cd02603">
    <property type="entry name" value="HAD_sEH-N_like"/>
    <property type="match status" value="1"/>
</dbReference>
<dbReference type="NCBIfam" id="TIGR01509">
    <property type="entry name" value="HAD-SF-IA-v3"/>
    <property type="match status" value="1"/>
</dbReference>
<dbReference type="InterPro" id="IPR036412">
    <property type="entry name" value="HAD-like_sf"/>
</dbReference>
<comment type="caution">
    <text evidence="1">The sequence shown here is derived from an EMBL/GenBank/DDBJ whole genome shotgun (WGS) entry which is preliminary data.</text>
</comment>
<evidence type="ECO:0000313" key="2">
    <source>
        <dbReference type="Proteomes" id="UP001165297"/>
    </source>
</evidence>
<gene>
    <name evidence="1" type="ORF">LGH70_02375</name>
</gene>